<dbReference type="EMBL" id="JAKNHQ010000003">
    <property type="protein sequence ID" value="MCG4610073.1"/>
    <property type="molecule type" value="Genomic_DNA"/>
</dbReference>
<sequence>MKAWIYHLLVNRVPGIRDRYLHQRQNTTARWKVLFYLLWLNVQYYLLFRRSLGRPERFPFYEEKRLYSGGSESSLSERESPEAFAAKLMAFDVISMDVFDTLLFRPFSEPADLFYLVGMELRYPDFRQIRIDAEEQARKNKQRETGTREVTFQEIWEEIERETGIPKERGMQVESSWELRCCFANPYMLRAVKTLQAQGKTIVATSDMYLPSGFIQELLHQCGYGTLSNVFVSCEFGASKSDGHLYEKIRKRFGEAKSYVHVGDNRHSDLQEARRHRMEAILYPNVHQQGNRFRPADMSSITGSIYRGIVNAQMHNGLSSYSQEYEYGFIYGGLFVAGYCQFIHDYVKAHDIEKILFLSRDGSVLMQAYRRVYPDETETTQYVYWSRLAATKLTAGYYKEAYFRRFLFHKTDQTYTVRQILESMELGHLLEPLCHTVEIEPDAELTYKNVGRIKKYFMDAWEQVLDAYQEQVDAGKAYYSQVLQGCRSAAAVDIGWAGSGAISLDHAVNRLWGLHCDITGILAGTNSCYSPEPDTGEAFLFQGKLVSYLYSQSENRDLWKFHDPAQNHNLYWELLLGAPEGSLKGFYWDRNGHCECRFKESRADAARIREIHRGILDFVQQFLEVERRLGCSIPIHGRDAYAPMLSVCSRKNKAFRKGLEGLMDEIHIA</sequence>
<keyword evidence="1" id="KW-0378">Hydrolase</keyword>
<dbReference type="RefSeq" id="WP_237966479.1">
    <property type="nucleotide sequence ID" value="NZ_JAKNHQ010000003.1"/>
</dbReference>
<dbReference type="InterPro" id="IPR036412">
    <property type="entry name" value="HAD-like_sf"/>
</dbReference>
<protein>
    <submittedName>
        <fullName evidence="1">HAD-IA family hydrolase</fullName>
    </submittedName>
</protein>
<dbReference type="SUPFAM" id="SSF56784">
    <property type="entry name" value="HAD-like"/>
    <property type="match status" value="1"/>
</dbReference>
<dbReference type="Gene3D" id="3.40.50.1000">
    <property type="entry name" value="HAD superfamily/HAD-like"/>
    <property type="match status" value="1"/>
</dbReference>
<dbReference type="InterPro" id="IPR023214">
    <property type="entry name" value="HAD_sf"/>
</dbReference>
<gene>
    <name evidence="1" type="ORF">L0P57_03855</name>
</gene>
<reference evidence="1 2" key="1">
    <citation type="submission" date="2022-01" db="EMBL/GenBank/DDBJ databases">
        <title>Collection of gut derived symbiotic bacterial strains cultured from healthy donors.</title>
        <authorList>
            <person name="Lin H."/>
            <person name="Kohout C."/>
            <person name="Waligurski E."/>
            <person name="Pamer E.G."/>
        </authorList>
    </citation>
    <scope>NUCLEOTIDE SEQUENCE [LARGE SCALE GENOMIC DNA]</scope>
    <source>
        <strain evidence="1 2">DFI.7.58</strain>
    </source>
</reference>
<dbReference type="NCBIfam" id="TIGR01549">
    <property type="entry name" value="HAD-SF-IA-v1"/>
    <property type="match status" value="1"/>
</dbReference>
<organism evidence="1 2">
    <name type="scientific">Anaeromassilibacillus senegalensis</name>
    <dbReference type="NCBI Taxonomy" id="1673717"/>
    <lineage>
        <taxon>Bacteria</taxon>
        <taxon>Bacillati</taxon>
        <taxon>Bacillota</taxon>
        <taxon>Clostridia</taxon>
        <taxon>Eubacteriales</taxon>
        <taxon>Acutalibacteraceae</taxon>
        <taxon>Anaeromassilibacillus</taxon>
    </lineage>
</organism>
<keyword evidence="2" id="KW-1185">Reference proteome</keyword>
<dbReference type="Proteomes" id="UP001298681">
    <property type="component" value="Unassembled WGS sequence"/>
</dbReference>
<dbReference type="CDD" id="cd01427">
    <property type="entry name" value="HAD_like"/>
    <property type="match status" value="1"/>
</dbReference>
<accession>A0ABS9MGZ1</accession>
<dbReference type="InterPro" id="IPR006439">
    <property type="entry name" value="HAD-SF_hydro_IA"/>
</dbReference>
<dbReference type="Gene3D" id="1.10.150.400">
    <property type="match status" value="1"/>
</dbReference>
<dbReference type="Pfam" id="PF00702">
    <property type="entry name" value="Hydrolase"/>
    <property type="match status" value="1"/>
</dbReference>
<dbReference type="GO" id="GO:0016787">
    <property type="term" value="F:hydrolase activity"/>
    <property type="evidence" value="ECO:0007669"/>
    <property type="project" value="UniProtKB-KW"/>
</dbReference>
<evidence type="ECO:0000313" key="1">
    <source>
        <dbReference type="EMBL" id="MCG4610073.1"/>
    </source>
</evidence>
<comment type="caution">
    <text evidence="1">The sequence shown here is derived from an EMBL/GenBank/DDBJ whole genome shotgun (WGS) entry which is preliminary data.</text>
</comment>
<proteinExistence type="predicted"/>
<evidence type="ECO:0000313" key="2">
    <source>
        <dbReference type="Proteomes" id="UP001298681"/>
    </source>
</evidence>
<name>A0ABS9MGZ1_9FIRM</name>